<proteinExistence type="predicted"/>
<feature type="chain" id="PRO_5042090077" evidence="2">
    <location>
        <begin position="19"/>
        <end position="251"/>
    </location>
</feature>
<accession>A0AAD1T7B8</accession>
<evidence type="ECO:0000256" key="1">
    <source>
        <dbReference type="SAM" id="Coils"/>
    </source>
</evidence>
<organism evidence="3 4">
    <name type="scientific">Pelobates cultripes</name>
    <name type="common">Western spadefoot toad</name>
    <dbReference type="NCBI Taxonomy" id="61616"/>
    <lineage>
        <taxon>Eukaryota</taxon>
        <taxon>Metazoa</taxon>
        <taxon>Chordata</taxon>
        <taxon>Craniata</taxon>
        <taxon>Vertebrata</taxon>
        <taxon>Euteleostomi</taxon>
        <taxon>Amphibia</taxon>
        <taxon>Batrachia</taxon>
        <taxon>Anura</taxon>
        <taxon>Pelobatoidea</taxon>
        <taxon>Pelobatidae</taxon>
        <taxon>Pelobates</taxon>
    </lineage>
</organism>
<keyword evidence="2" id="KW-0732">Signal</keyword>
<protein>
    <submittedName>
        <fullName evidence="3">Apolipo A-I</fullName>
    </submittedName>
</protein>
<evidence type="ECO:0000313" key="4">
    <source>
        <dbReference type="Proteomes" id="UP001295444"/>
    </source>
</evidence>
<sequence length="251" mass="29631">MKILILTLSVLFISGTHGRFLWQRDEPKSDISDVFETFVENIIDLGSEAAAYVESTSNDKEQKIRDLIDALKTNCNDIKQAIKKYLHSAWVQVDKELDEKYPVFKKKVLPHLEDFGKQWDEYALNMKKDIFIYTLNLFNGLKNQVEKFFENIRPVAEKGRDKLRSEVEELRNKMAPYLEDLKKELEKNRKEMHGELSKNYIVLVEKEIDELRESIKPHLENLKKKVIPHAKDVEQYLDKIVQEIRKSLYSD</sequence>
<dbReference type="Proteomes" id="UP001295444">
    <property type="component" value="Chromosome 10"/>
</dbReference>
<keyword evidence="1" id="KW-0175">Coiled coil</keyword>
<keyword evidence="4" id="KW-1185">Reference proteome</keyword>
<feature type="coiled-coil region" evidence="1">
    <location>
        <begin position="153"/>
        <end position="198"/>
    </location>
</feature>
<dbReference type="Gene3D" id="1.20.120.20">
    <property type="entry name" value="Apolipoprotein"/>
    <property type="match status" value="1"/>
</dbReference>
<dbReference type="SUPFAM" id="SSF58113">
    <property type="entry name" value="Apolipoprotein A-I"/>
    <property type="match status" value="1"/>
</dbReference>
<dbReference type="AlphaFoldDB" id="A0AAD1T7B8"/>
<reference evidence="3" key="1">
    <citation type="submission" date="2022-03" db="EMBL/GenBank/DDBJ databases">
        <authorList>
            <person name="Alioto T."/>
            <person name="Alioto T."/>
            <person name="Gomez Garrido J."/>
        </authorList>
    </citation>
    <scope>NUCLEOTIDE SEQUENCE</scope>
</reference>
<evidence type="ECO:0000256" key="2">
    <source>
        <dbReference type="SAM" id="SignalP"/>
    </source>
</evidence>
<gene>
    <name evidence="3" type="ORF">PECUL_23A043226</name>
</gene>
<feature type="signal peptide" evidence="2">
    <location>
        <begin position="1"/>
        <end position="18"/>
    </location>
</feature>
<dbReference type="EMBL" id="OW240921">
    <property type="protein sequence ID" value="CAH2320223.1"/>
    <property type="molecule type" value="Genomic_DNA"/>
</dbReference>
<evidence type="ECO:0000313" key="3">
    <source>
        <dbReference type="EMBL" id="CAH2320223.1"/>
    </source>
</evidence>
<name>A0AAD1T7B8_PELCU</name>
<dbReference type="Gene3D" id="6.10.250.2890">
    <property type="match status" value="1"/>
</dbReference>